<dbReference type="InterPro" id="IPR041492">
    <property type="entry name" value="HAD_2"/>
</dbReference>
<dbReference type="EC" id="3.-.-.-" evidence="1"/>
<evidence type="ECO:0000313" key="2">
    <source>
        <dbReference type="Proteomes" id="UP001597337"/>
    </source>
</evidence>
<dbReference type="SFLD" id="SFLDS00003">
    <property type="entry name" value="Haloacid_Dehalogenase"/>
    <property type="match status" value="1"/>
</dbReference>
<protein>
    <submittedName>
        <fullName evidence="1">HAD family hydrolase</fullName>
        <ecNumber evidence="1">3.-.-.-</ecNumber>
    </submittedName>
</protein>
<dbReference type="SUPFAM" id="SSF56784">
    <property type="entry name" value="HAD-like"/>
    <property type="match status" value="1"/>
</dbReference>
<dbReference type="GO" id="GO:0016787">
    <property type="term" value="F:hydrolase activity"/>
    <property type="evidence" value="ECO:0007669"/>
    <property type="project" value="UniProtKB-KW"/>
</dbReference>
<dbReference type="Gene3D" id="1.10.150.240">
    <property type="entry name" value="Putative phosphatase, domain 2"/>
    <property type="match status" value="1"/>
</dbReference>
<dbReference type="InterPro" id="IPR023198">
    <property type="entry name" value="PGP-like_dom2"/>
</dbReference>
<evidence type="ECO:0000313" key="1">
    <source>
        <dbReference type="EMBL" id="MFD2110538.1"/>
    </source>
</evidence>
<dbReference type="Proteomes" id="UP001597337">
    <property type="component" value="Unassembled WGS sequence"/>
</dbReference>
<dbReference type="PANTHER" id="PTHR43434:SF20">
    <property type="entry name" value="5'-NUCLEOTIDASE"/>
    <property type="match status" value="1"/>
</dbReference>
<dbReference type="SFLD" id="SFLDG01129">
    <property type="entry name" value="C1.5:_HAD__Beta-PGM__Phosphata"/>
    <property type="match status" value="1"/>
</dbReference>
<accession>A0ABW4Y3S8</accession>
<dbReference type="InterPro" id="IPR036412">
    <property type="entry name" value="HAD-like_sf"/>
</dbReference>
<comment type="caution">
    <text evidence="1">The sequence shown here is derived from an EMBL/GenBank/DDBJ whole genome shotgun (WGS) entry which is preliminary data.</text>
</comment>
<sequence length="216" mass="23509">MPTTLLFDLDGTLIDSSASILAAMSGALTREGIDPVVPLDESLIGPPLRQTLSRITDCGDLEVIERLAAHFREVYDTVGYRQTRVYPGVDDSLCTLAASGSRMFIVTNKRIYPTRLILEMLGWTDLFSGIYTLDSVSPAAASKGVLIAQLMREHSILAHDACLIGDTPEDAQAAHDNGLRFVGVSWGYGLFAPDVLRDRPLLNDGAEIARLRCMGR</sequence>
<dbReference type="InterPro" id="IPR050155">
    <property type="entry name" value="HAD-like_hydrolase_sf"/>
</dbReference>
<dbReference type="PANTHER" id="PTHR43434">
    <property type="entry name" value="PHOSPHOGLYCOLATE PHOSPHATASE"/>
    <property type="match status" value="1"/>
</dbReference>
<dbReference type="Gene3D" id="3.40.50.1000">
    <property type="entry name" value="HAD superfamily/HAD-like"/>
    <property type="match status" value="1"/>
</dbReference>
<dbReference type="EMBL" id="JBHUHX010000003">
    <property type="protein sequence ID" value="MFD2110538.1"/>
    <property type="molecule type" value="Genomic_DNA"/>
</dbReference>
<organism evidence="1 2">
    <name type="scientific">Thiorhodococcus fuscus</name>
    <dbReference type="NCBI Taxonomy" id="527200"/>
    <lineage>
        <taxon>Bacteria</taxon>
        <taxon>Pseudomonadati</taxon>
        <taxon>Pseudomonadota</taxon>
        <taxon>Gammaproteobacteria</taxon>
        <taxon>Chromatiales</taxon>
        <taxon>Chromatiaceae</taxon>
        <taxon>Thiorhodococcus</taxon>
    </lineage>
</organism>
<dbReference type="Pfam" id="PF13419">
    <property type="entry name" value="HAD_2"/>
    <property type="match status" value="1"/>
</dbReference>
<gene>
    <name evidence="1" type="ORF">ACFSJC_01630</name>
</gene>
<dbReference type="RefSeq" id="WP_386022242.1">
    <property type="nucleotide sequence ID" value="NZ_JBHUHX010000003.1"/>
</dbReference>
<proteinExistence type="predicted"/>
<keyword evidence="1" id="KW-0378">Hydrolase</keyword>
<reference evidence="2" key="1">
    <citation type="journal article" date="2019" name="Int. J. Syst. Evol. Microbiol.">
        <title>The Global Catalogue of Microorganisms (GCM) 10K type strain sequencing project: providing services to taxonomists for standard genome sequencing and annotation.</title>
        <authorList>
            <consortium name="The Broad Institute Genomics Platform"/>
            <consortium name="The Broad Institute Genome Sequencing Center for Infectious Disease"/>
            <person name="Wu L."/>
            <person name="Ma J."/>
        </authorList>
    </citation>
    <scope>NUCLEOTIDE SEQUENCE [LARGE SCALE GENOMIC DNA]</scope>
    <source>
        <strain evidence="2">KACC 12597</strain>
    </source>
</reference>
<name>A0ABW4Y3S8_9GAMM</name>
<dbReference type="InterPro" id="IPR023214">
    <property type="entry name" value="HAD_sf"/>
</dbReference>
<keyword evidence="2" id="KW-1185">Reference proteome</keyword>